<proteinExistence type="predicted"/>
<sequence length="157" mass="18066">MTTTQKLIQPKLGLLKLAEKLGNVSDARKLMGYSIDSFYRFQKLYDEGGEFELIEISRSKPLLKNRIEKEIEDVAVAYAIESPAFGQQLASNELRKRRIIVAPFTIRCVWVRHALKMFQKRLKALVFETMTYFPPCLAYSMKTSVSRSALLALFQSH</sequence>
<evidence type="ECO:0000313" key="1">
    <source>
        <dbReference type="EMBL" id="USJ29646.1"/>
    </source>
</evidence>
<dbReference type="Proteomes" id="UP001055420">
    <property type="component" value="Chromosome"/>
</dbReference>
<name>A0ABY4XGU6_9BACT</name>
<dbReference type="RefSeq" id="WP_235165442.1">
    <property type="nucleotide sequence ID" value="NZ_CP098805.1"/>
</dbReference>
<evidence type="ECO:0000313" key="2">
    <source>
        <dbReference type="Proteomes" id="UP001055420"/>
    </source>
</evidence>
<accession>A0ABY4XGU6</accession>
<reference evidence="1" key="1">
    <citation type="submission" date="2022-06" db="EMBL/GenBank/DDBJ databases">
        <title>Novel species in genus Dyadobacter.</title>
        <authorList>
            <person name="Ma C."/>
        </authorList>
    </citation>
    <scope>NUCLEOTIDE SEQUENCE</scope>
    <source>
        <strain evidence="1">CY22</strain>
    </source>
</reference>
<dbReference type="EMBL" id="CP098805">
    <property type="protein sequence ID" value="USJ29646.1"/>
    <property type="molecule type" value="Genomic_DNA"/>
</dbReference>
<dbReference type="Pfam" id="PF13551">
    <property type="entry name" value="HTH_29"/>
    <property type="match status" value="1"/>
</dbReference>
<organism evidence="1 2">
    <name type="scientific">Dyadobacter chenhuakuii</name>
    <dbReference type="NCBI Taxonomy" id="2909339"/>
    <lineage>
        <taxon>Bacteria</taxon>
        <taxon>Pseudomonadati</taxon>
        <taxon>Bacteroidota</taxon>
        <taxon>Cytophagia</taxon>
        <taxon>Cytophagales</taxon>
        <taxon>Spirosomataceae</taxon>
        <taxon>Dyadobacter</taxon>
    </lineage>
</organism>
<protein>
    <submittedName>
        <fullName evidence="1">Helix-turn-helix domain-containing protein</fullName>
    </submittedName>
</protein>
<gene>
    <name evidence="1" type="ORF">NFI80_17385</name>
</gene>
<keyword evidence="2" id="KW-1185">Reference proteome</keyword>